<feature type="transmembrane region" description="Helical" evidence="6">
    <location>
        <begin position="20"/>
        <end position="44"/>
    </location>
</feature>
<reference evidence="8 9" key="1">
    <citation type="submission" date="2019-03" db="EMBL/GenBank/DDBJ databases">
        <title>Genomics of glacier-inhabiting Cryobacterium strains.</title>
        <authorList>
            <person name="Liu Q."/>
            <person name="Xin Y.-H."/>
        </authorList>
    </citation>
    <scope>NUCLEOTIDE SEQUENCE [LARGE SCALE GENOMIC DNA]</scope>
    <source>
        <strain evidence="8 9">TMT4-23</strain>
    </source>
</reference>
<feature type="transmembrane region" description="Helical" evidence="6">
    <location>
        <begin position="99"/>
        <end position="119"/>
    </location>
</feature>
<evidence type="ECO:0000313" key="9">
    <source>
        <dbReference type="Proteomes" id="UP000298355"/>
    </source>
</evidence>
<evidence type="ECO:0000313" key="8">
    <source>
        <dbReference type="EMBL" id="TFC98446.1"/>
    </source>
</evidence>
<comment type="caution">
    <text evidence="8">The sequence shown here is derived from an EMBL/GenBank/DDBJ whole genome shotgun (WGS) entry which is preliminary data.</text>
</comment>
<dbReference type="NCBIfam" id="TIGR03954">
    <property type="entry name" value="integ_memb_HG"/>
    <property type="match status" value="1"/>
</dbReference>
<keyword evidence="9" id="KW-1185">Reference proteome</keyword>
<gene>
    <name evidence="8" type="ORF">E3O65_08915</name>
</gene>
<keyword evidence="3 6" id="KW-0812">Transmembrane</keyword>
<feature type="domain" description="DUF3817" evidence="7">
    <location>
        <begin position="17"/>
        <end position="125"/>
    </location>
</feature>
<name>A0ABY2J3Y5_9MICO</name>
<keyword evidence="5 6" id="KW-0472">Membrane</keyword>
<evidence type="ECO:0000259" key="7">
    <source>
        <dbReference type="Pfam" id="PF12823"/>
    </source>
</evidence>
<dbReference type="Proteomes" id="UP000298355">
    <property type="component" value="Unassembled WGS sequence"/>
</dbReference>
<proteinExistence type="predicted"/>
<evidence type="ECO:0000256" key="3">
    <source>
        <dbReference type="ARBA" id="ARBA00022692"/>
    </source>
</evidence>
<protein>
    <submittedName>
        <fullName evidence="8">DUF3817 domain-containing protein</fullName>
    </submittedName>
</protein>
<comment type="subcellular location">
    <subcellularLocation>
        <location evidence="1">Cell membrane</location>
        <topology evidence="1">Multi-pass membrane protein</topology>
    </subcellularLocation>
</comment>
<accession>A0ABY2J3Y5</accession>
<evidence type="ECO:0000256" key="6">
    <source>
        <dbReference type="SAM" id="Phobius"/>
    </source>
</evidence>
<evidence type="ECO:0000256" key="4">
    <source>
        <dbReference type="ARBA" id="ARBA00022989"/>
    </source>
</evidence>
<evidence type="ECO:0000256" key="2">
    <source>
        <dbReference type="ARBA" id="ARBA00022475"/>
    </source>
</evidence>
<dbReference type="EMBL" id="SOGJ01000021">
    <property type="protein sequence ID" value="TFC98446.1"/>
    <property type="molecule type" value="Genomic_DNA"/>
</dbReference>
<sequence length="147" mass="16160">MPLDPKPADIPKIPGALRLYKVSSVITGVFLLLLCVEVFLKFVLQLEIEVAGPNGIIALVARDSVTAFNLSTGILIVHGWLYVLYLFSDFQLWSLMRWSFPKFLLIALGGIIPTLSFFLEVRVAREVNAFLATRSAADSPAAAEARP</sequence>
<dbReference type="PANTHER" id="PTHR40077:SF2">
    <property type="entry name" value="MEMBRANE PROTEIN"/>
    <property type="match status" value="1"/>
</dbReference>
<dbReference type="Pfam" id="PF12823">
    <property type="entry name" value="DUF3817"/>
    <property type="match status" value="1"/>
</dbReference>
<keyword evidence="2" id="KW-1003">Cell membrane</keyword>
<evidence type="ECO:0000256" key="1">
    <source>
        <dbReference type="ARBA" id="ARBA00004651"/>
    </source>
</evidence>
<evidence type="ECO:0000256" key="5">
    <source>
        <dbReference type="ARBA" id="ARBA00023136"/>
    </source>
</evidence>
<keyword evidence="4 6" id="KW-1133">Transmembrane helix</keyword>
<organism evidence="8 9">
    <name type="scientific">Cryobacterium breve</name>
    <dbReference type="NCBI Taxonomy" id="1259258"/>
    <lineage>
        <taxon>Bacteria</taxon>
        <taxon>Bacillati</taxon>
        <taxon>Actinomycetota</taxon>
        <taxon>Actinomycetes</taxon>
        <taxon>Micrococcales</taxon>
        <taxon>Microbacteriaceae</taxon>
        <taxon>Cryobacterium</taxon>
    </lineage>
</organism>
<dbReference type="RefSeq" id="WP_134363367.1">
    <property type="nucleotide sequence ID" value="NZ_SOGJ01000021.1"/>
</dbReference>
<feature type="transmembrane region" description="Helical" evidence="6">
    <location>
        <begin position="65"/>
        <end position="87"/>
    </location>
</feature>
<dbReference type="InterPro" id="IPR023845">
    <property type="entry name" value="DUF3817_TM"/>
</dbReference>
<dbReference type="PANTHER" id="PTHR40077">
    <property type="entry name" value="MEMBRANE PROTEIN-RELATED"/>
    <property type="match status" value="1"/>
</dbReference>